<evidence type="ECO:0000256" key="5">
    <source>
        <dbReference type="SAM" id="MobiDB-lite"/>
    </source>
</evidence>
<evidence type="ECO:0000313" key="7">
    <source>
        <dbReference type="EMBL" id="KAH7956374.1"/>
    </source>
</evidence>
<dbReference type="Gene3D" id="1.10.287.70">
    <property type="match status" value="1"/>
</dbReference>
<evidence type="ECO:0000256" key="4">
    <source>
        <dbReference type="ARBA" id="ARBA00023136"/>
    </source>
</evidence>
<dbReference type="PANTHER" id="PTHR11003">
    <property type="entry name" value="POTASSIUM CHANNEL, SUBFAMILY K"/>
    <property type="match status" value="1"/>
</dbReference>
<dbReference type="InterPro" id="IPR003280">
    <property type="entry name" value="2pore_dom_K_chnl"/>
</dbReference>
<feature type="transmembrane region" description="Helical" evidence="6">
    <location>
        <begin position="140"/>
        <end position="162"/>
    </location>
</feature>
<keyword evidence="4 6" id="KW-0472">Membrane</keyword>
<dbReference type="GO" id="GO:0022841">
    <property type="term" value="F:potassium ion leak channel activity"/>
    <property type="evidence" value="ECO:0007669"/>
    <property type="project" value="TreeGrafter"/>
</dbReference>
<gene>
    <name evidence="7" type="ORF">HPB52_008706</name>
</gene>
<keyword evidence="8" id="KW-1185">Reference proteome</keyword>
<feature type="transmembrane region" description="Helical" evidence="6">
    <location>
        <begin position="40"/>
        <end position="65"/>
    </location>
</feature>
<evidence type="ECO:0000256" key="6">
    <source>
        <dbReference type="SAM" id="Phobius"/>
    </source>
</evidence>
<dbReference type="EMBL" id="JABSTV010001250">
    <property type="protein sequence ID" value="KAH7956374.1"/>
    <property type="molecule type" value="Genomic_DNA"/>
</dbReference>
<evidence type="ECO:0008006" key="9">
    <source>
        <dbReference type="Google" id="ProtNLM"/>
    </source>
</evidence>
<feature type="compositionally biased region" description="Low complexity" evidence="5">
    <location>
        <begin position="1"/>
        <end position="15"/>
    </location>
</feature>
<evidence type="ECO:0000256" key="2">
    <source>
        <dbReference type="ARBA" id="ARBA00022692"/>
    </source>
</evidence>
<feature type="region of interest" description="Disordered" evidence="5">
    <location>
        <begin position="1"/>
        <end position="31"/>
    </location>
</feature>
<dbReference type="VEuPathDB" id="VectorBase:RSAN_040048"/>
<comment type="subcellular location">
    <subcellularLocation>
        <location evidence="1">Membrane</location>
        <topology evidence="1">Multi-pass membrane protein</topology>
    </subcellularLocation>
</comment>
<evidence type="ECO:0000313" key="8">
    <source>
        <dbReference type="Proteomes" id="UP000821837"/>
    </source>
</evidence>
<keyword evidence="2 6" id="KW-0812">Transmembrane</keyword>
<dbReference type="AlphaFoldDB" id="A0A9D4SYE8"/>
<dbReference type="Proteomes" id="UP000821837">
    <property type="component" value="Unassembled WGS sequence"/>
</dbReference>
<protein>
    <recommendedName>
        <fullName evidence="9">TWiK family of potassium channels protein 7</fullName>
    </recommendedName>
</protein>
<reference evidence="7" key="2">
    <citation type="submission" date="2021-09" db="EMBL/GenBank/DDBJ databases">
        <authorList>
            <person name="Jia N."/>
            <person name="Wang J."/>
            <person name="Shi W."/>
            <person name="Du L."/>
            <person name="Sun Y."/>
            <person name="Zhan W."/>
            <person name="Jiang J."/>
            <person name="Wang Q."/>
            <person name="Zhang B."/>
            <person name="Ji P."/>
            <person name="Sakyi L.B."/>
            <person name="Cui X."/>
            <person name="Yuan T."/>
            <person name="Jiang B."/>
            <person name="Yang W."/>
            <person name="Lam T.T.-Y."/>
            <person name="Chang Q."/>
            <person name="Ding S."/>
            <person name="Wang X."/>
            <person name="Zhu J."/>
            <person name="Ruan X."/>
            <person name="Zhao L."/>
            <person name="Wei J."/>
            <person name="Que T."/>
            <person name="Du C."/>
            <person name="Cheng J."/>
            <person name="Dai P."/>
            <person name="Han X."/>
            <person name="Huang E."/>
            <person name="Gao Y."/>
            <person name="Liu J."/>
            <person name="Shao H."/>
            <person name="Ye R."/>
            <person name="Li L."/>
            <person name="Wei W."/>
            <person name="Wang X."/>
            <person name="Wang C."/>
            <person name="Huo Q."/>
            <person name="Li W."/>
            <person name="Guo W."/>
            <person name="Chen H."/>
            <person name="Chen S."/>
            <person name="Zhou L."/>
            <person name="Zhou L."/>
            <person name="Ni X."/>
            <person name="Tian J."/>
            <person name="Zhou Y."/>
            <person name="Sheng Y."/>
            <person name="Liu T."/>
            <person name="Pan Y."/>
            <person name="Xia L."/>
            <person name="Li J."/>
            <person name="Zhao F."/>
            <person name="Cao W."/>
        </authorList>
    </citation>
    <scope>NUCLEOTIDE SEQUENCE</scope>
    <source>
        <strain evidence="7">Rsan-2018</strain>
        <tissue evidence="7">Larvae</tissue>
    </source>
</reference>
<accession>A0A9D4SYE8</accession>
<evidence type="ECO:0000256" key="1">
    <source>
        <dbReference type="ARBA" id="ARBA00004141"/>
    </source>
</evidence>
<evidence type="ECO:0000256" key="3">
    <source>
        <dbReference type="ARBA" id="ARBA00022989"/>
    </source>
</evidence>
<proteinExistence type="predicted"/>
<dbReference type="GO" id="GO:0015271">
    <property type="term" value="F:outward rectifier potassium channel activity"/>
    <property type="evidence" value="ECO:0007669"/>
    <property type="project" value="TreeGrafter"/>
</dbReference>
<dbReference type="GO" id="GO:0005886">
    <property type="term" value="C:plasma membrane"/>
    <property type="evidence" value="ECO:0007669"/>
    <property type="project" value="TreeGrafter"/>
</dbReference>
<sequence length="165" mass="18291">MPVDRSPSRRGGSVVRRQRRLAASPPSSGENKCRSCCRKFAAFLFSHVGLCALVVGYSVLGAFAFRALEGPYEVRKASQVRALREQTVSQLWDVTAKLNVLYKENWTFAVNEHIREFQLRLVAAVKDGYDGKESGREQQWSFSGAFLYSLTVITTIGCLVAAPGL</sequence>
<dbReference type="GO" id="GO:0030322">
    <property type="term" value="P:stabilization of membrane potential"/>
    <property type="evidence" value="ECO:0007669"/>
    <property type="project" value="TreeGrafter"/>
</dbReference>
<dbReference type="SUPFAM" id="SSF81324">
    <property type="entry name" value="Voltage-gated potassium channels"/>
    <property type="match status" value="1"/>
</dbReference>
<reference evidence="7" key="1">
    <citation type="journal article" date="2020" name="Cell">
        <title>Large-Scale Comparative Analyses of Tick Genomes Elucidate Their Genetic Diversity and Vector Capacities.</title>
        <authorList>
            <consortium name="Tick Genome and Microbiome Consortium (TIGMIC)"/>
            <person name="Jia N."/>
            <person name="Wang J."/>
            <person name="Shi W."/>
            <person name="Du L."/>
            <person name="Sun Y."/>
            <person name="Zhan W."/>
            <person name="Jiang J.F."/>
            <person name="Wang Q."/>
            <person name="Zhang B."/>
            <person name="Ji P."/>
            <person name="Bell-Sakyi L."/>
            <person name="Cui X.M."/>
            <person name="Yuan T.T."/>
            <person name="Jiang B.G."/>
            <person name="Yang W.F."/>
            <person name="Lam T.T."/>
            <person name="Chang Q.C."/>
            <person name="Ding S.J."/>
            <person name="Wang X.J."/>
            <person name="Zhu J.G."/>
            <person name="Ruan X.D."/>
            <person name="Zhao L."/>
            <person name="Wei J.T."/>
            <person name="Ye R.Z."/>
            <person name="Que T.C."/>
            <person name="Du C.H."/>
            <person name="Zhou Y.H."/>
            <person name="Cheng J.X."/>
            <person name="Dai P.F."/>
            <person name="Guo W.B."/>
            <person name="Han X.H."/>
            <person name="Huang E.J."/>
            <person name="Li L.F."/>
            <person name="Wei W."/>
            <person name="Gao Y.C."/>
            <person name="Liu J.Z."/>
            <person name="Shao H.Z."/>
            <person name="Wang X."/>
            <person name="Wang C.C."/>
            <person name="Yang T.C."/>
            <person name="Huo Q.B."/>
            <person name="Li W."/>
            <person name="Chen H.Y."/>
            <person name="Chen S.E."/>
            <person name="Zhou L.G."/>
            <person name="Ni X.B."/>
            <person name="Tian J.H."/>
            <person name="Sheng Y."/>
            <person name="Liu T."/>
            <person name="Pan Y.S."/>
            <person name="Xia L.Y."/>
            <person name="Li J."/>
            <person name="Zhao F."/>
            <person name="Cao W.C."/>
        </authorList>
    </citation>
    <scope>NUCLEOTIDE SEQUENCE</scope>
    <source>
        <strain evidence="7">Rsan-2018</strain>
    </source>
</reference>
<name>A0A9D4SYE8_RHISA</name>
<keyword evidence="3 6" id="KW-1133">Transmembrane helix</keyword>
<comment type="caution">
    <text evidence="7">The sequence shown here is derived from an EMBL/GenBank/DDBJ whole genome shotgun (WGS) entry which is preliminary data.</text>
</comment>
<organism evidence="7 8">
    <name type="scientific">Rhipicephalus sanguineus</name>
    <name type="common">Brown dog tick</name>
    <name type="synonym">Ixodes sanguineus</name>
    <dbReference type="NCBI Taxonomy" id="34632"/>
    <lineage>
        <taxon>Eukaryota</taxon>
        <taxon>Metazoa</taxon>
        <taxon>Ecdysozoa</taxon>
        <taxon>Arthropoda</taxon>
        <taxon>Chelicerata</taxon>
        <taxon>Arachnida</taxon>
        <taxon>Acari</taxon>
        <taxon>Parasitiformes</taxon>
        <taxon>Ixodida</taxon>
        <taxon>Ixodoidea</taxon>
        <taxon>Ixodidae</taxon>
        <taxon>Rhipicephalinae</taxon>
        <taxon>Rhipicephalus</taxon>
        <taxon>Rhipicephalus</taxon>
    </lineage>
</organism>
<dbReference type="PANTHER" id="PTHR11003:SF334">
    <property type="entry name" value="FI03418P"/>
    <property type="match status" value="1"/>
</dbReference>